<keyword evidence="1" id="KW-1133">Transmembrane helix</keyword>
<reference evidence="4 5" key="1">
    <citation type="submission" date="2014-02" db="EMBL/GenBank/DDBJ databases">
        <title>Draft genome sequence of Lysinibacillus sinduriensis JCM 15800.</title>
        <authorList>
            <person name="Zhang F."/>
            <person name="Wang G."/>
            <person name="Zhang L."/>
        </authorList>
    </citation>
    <scope>NUCLEOTIDE SEQUENCE [LARGE SCALE GENOMIC DNA]</scope>
    <source>
        <strain evidence="4 5">JCM 15800</strain>
    </source>
</reference>
<dbReference type="PROSITE" id="PS51831">
    <property type="entry name" value="HD"/>
    <property type="match status" value="1"/>
</dbReference>
<dbReference type="AlphaFoldDB" id="A0A0A3HVI2"/>
<dbReference type="NCBIfam" id="TIGR00277">
    <property type="entry name" value="HDIG"/>
    <property type="match status" value="1"/>
</dbReference>
<feature type="transmembrane region" description="Helical" evidence="1">
    <location>
        <begin position="15"/>
        <end position="34"/>
    </location>
</feature>
<dbReference type="OrthoDB" id="9759601at2"/>
<organism evidence="4 5">
    <name type="scientific">Ureibacillus sinduriensis BLB-1 = JCM 15800</name>
    <dbReference type="NCBI Taxonomy" id="1384057"/>
    <lineage>
        <taxon>Bacteria</taxon>
        <taxon>Bacillati</taxon>
        <taxon>Bacillota</taxon>
        <taxon>Bacilli</taxon>
        <taxon>Bacillales</taxon>
        <taxon>Caryophanaceae</taxon>
        <taxon>Ureibacillus</taxon>
    </lineage>
</organism>
<dbReference type="SUPFAM" id="SSF109604">
    <property type="entry name" value="HD-domain/PDEase-like"/>
    <property type="match status" value="1"/>
</dbReference>
<proteinExistence type="predicted"/>
<dbReference type="CDD" id="cd00077">
    <property type="entry name" value="HDc"/>
    <property type="match status" value="1"/>
</dbReference>
<dbReference type="SMART" id="SM00471">
    <property type="entry name" value="HDc"/>
    <property type="match status" value="1"/>
</dbReference>
<keyword evidence="1" id="KW-0472">Membrane</keyword>
<dbReference type="Pfam" id="PF13487">
    <property type="entry name" value="HD_5"/>
    <property type="match status" value="1"/>
</dbReference>
<feature type="domain" description="HD-GYP" evidence="3">
    <location>
        <begin position="113"/>
        <end position="301"/>
    </location>
</feature>
<evidence type="ECO:0000256" key="1">
    <source>
        <dbReference type="SAM" id="Phobius"/>
    </source>
</evidence>
<dbReference type="PROSITE" id="PS51832">
    <property type="entry name" value="HD_GYP"/>
    <property type="match status" value="1"/>
</dbReference>
<dbReference type="InterPro" id="IPR037522">
    <property type="entry name" value="HD_GYP_dom"/>
</dbReference>
<feature type="transmembrane region" description="Helical" evidence="1">
    <location>
        <begin position="40"/>
        <end position="57"/>
    </location>
</feature>
<gene>
    <name evidence="4" type="ORF">CD33_20130</name>
</gene>
<dbReference type="InterPro" id="IPR006674">
    <property type="entry name" value="HD_domain"/>
</dbReference>
<feature type="transmembrane region" description="Helical" evidence="1">
    <location>
        <begin position="85"/>
        <end position="107"/>
    </location>
</feature>
<keyword evidence="1" id="KW-0812">Transmembrane</keyword>
<evidence type="ECO:0000313" key="5">
    <source>
        <dbReference type="Proteomes" id="UP000030408"/>
    </source>
</evidence>
<feature type="domain" description="HD" evidence="2">
    <location>
        <begin position="135"/>
        <end position="259"/>
    </location>
</feature>
<dbReference type="PANTHER" id="PTHR43155">
    <property type="entry name" value="CYCLIC DI-GMP PHOSPHODIESTERASE PA4108-RELATED"/>
    <property type="match status" value="1"/>
</dbReference>
<evidence type="ECO:0000259" key="2">
    <source>
        <dbReference type="PROSITE" id="PS51831"/>
    </source>
</evidence>
<comment type="caution">
    <text evidence="4">The sequence shown here is derived from an EMBL/GenBank/DDBJ whole genome shotgun (WGS) entry which is preliminary data.</text>
</comment>
<dbReference type="RefSeq" id="WP_036204020.1">
    <property type="nucleotide sequence ID" value="NZ_AVCY01000001.1"/>
</dbReference>
<evidence type="ECO:0000313" key="4">
    <source>
        <dbReference type="EMBL" id="KGR74288.1"/>
    </source>
</evidence>
<dbReference type="InterPro" id="IPR003607">
    <property type="entry name" value="HD/PDEase_dom"/>
</dbReference>
<dbReference type="Gene3D" id="1.10.3210.10">
    <property type="entry name" value="Hypothetical protein af1432"/>
    <property type="match status" value="1"/>
</dbReference>
<dbReference type="eggNOG" id="COG2206">
    <property type="taxonomic scope" value="Bacteria"/>
</dbReference>
<evidence type="ECO:0000259" key="3">
    <source>
        <dbReference type="PROSITE" id="PS51832"/>
    </source>
</evidence>
<accession>A0A0A3HVI2</accession>
<sequence>MLKELFYRPLYNPIYFRYGFFFVLALSVILNSFILHGESIFYILYILSVIFLGIGFYDKSIWFLTLLTFFTVTCRYLLIPDSNSNLGIFLIHLITYLLITLISAGLMKYAQKVEADNLELTVALSNTLDSRDHYTLHHSENVAIYSVQIAEKMKLSKVNCEIIRKGALLHDIGKIGIPEHILGKEGKLTEDEYTIIKSHPTLGHNMLKHIGDFHKNGVLDIVLYHHERFDGKGYPSGLKGQQIPLFARIVAIADTYDAITTKRVYREGYDLEYALEEIRKNKGLQFDPEIVDVFLSLFEQE</sequence>
<keyword evidence="5" id="KW-1185">Reference proteome</keyword>
<name>A0A0A3HVI2_9BACL</name>
<dbReference type="PANTHER" id="PTHR43155:SF2">
    <property type="entry name" value="CYCLIC DI-GMP PHOSPHODIESTERASE PA4108"/>
    <property type="match status" value="1"/>
</dbReference>
<dbReference type="STRING" id="1384057.CD33_20130"/>
<dbReference type="InterPro" id="IPR006675">
    <property type="entry name" value="HDIG_dom"/>
</dbReference>
<feature type="transmembrane region" description="Helical" evidence="1">
    <location>
        <begin position="62"/>
        <end position="79"/>
    </location>
</feature>
<dbReference type="Proteomes" id="UP000030408">
    <property type="component" value="Unassembled WGS sequence"/>
</dbReference>
<protein>
    <submittedName>
        <fullName evidence="4">Diguanylate cyclase</fullName>
    </submittedName>
</protein>
<dbReference type="EMBL" id="JPVO01000055">
    <property type="protein sequence ID" value="KGR74288.1"/>
    <property type="molecule type" value="Genomic_DNA"/>
</dbReference>